<dbReference type="PROSITE" id="PS51711">
    <property type="entry name" value="G_FEOB"/>
    <property type="match status" value="1"/>
</dbReference>
<feature type="transmembrane region" description="Helical" evidence="17">
    <location>
        <begin position="420"/>
        <end position="441"/>
    </location>
</feature>
<feature type="transmembrane region" description="Helical" evidence="17">
    <location>
        <begin position="337"/>
        <end position="366"/>
    </location>
</feature>
<sequence length="673" mass="74192">MKKIRVALIGNPNVGKSQIFNILTGGRAHVGNWPGKTVEKKEGTCTHKGVEMQIVDLPGTYSLTARSIDELIARNYIIEEKPDVVIDIVDASTLERNLYLTIQLLELGANVVVALNKWDVAKSLGYEINVEELSKLLGVPVIPTVATEKIGMEELKDAVLEAASRKDRGREETIKYGKPYDEVISEIATILEKDKELAGKYPVKWLAIKVLEADEEVMKIVNRSPVRSELELKLEEAKKVLGEDIETALAEKRYSIISDTIIPRVLKGARPLTLTDMLDKAFLSKYLGIPIFLALWWALFRFSFDVSAPFSDILSMLFSGLGQLVSPRINDPQLASFIADGIFGGLGTVLSFFPPIFFLFLGLAVLEDSGYLARAAFVMDRLMVKLGLHGRSFIPMLIGFGCNVPAVMATRTIDREEDRILTILVNPLMSCSARLPVYILIGSAVLGSWAAAATYSMYILGIVLAILMAKLFRAVIPYFKGKPSPLIMELPLYAVPAVKTTLIHAWERGSLFLKKAGTIILLVVILSWFLSNYPWEAVHQGEEFMISNSYIAQLGRLLEPYFRPLGFNWMAAVALFFGFLAKEAVVGAFATMLGVSEGEASQALASAGIFTPVTGFAFMAFTLIYTPCMATLGAIYRETNSWKWTVFTIVYELALAYLVALAIVTFGSLLGFA</sequence>
<dbReference type="AlphaFoldDB" id="A0A3G1A4H3"/>
<evidence type="ECO:0000256" key="15">
    <source>
        <dbReference type="PIRSR" id="PIRSR603373-1"/>
    </source>
</evidence>
<evidence type="ECO:0000256" key="9">
    <source>
        <dbReference type="ARBA" id="ARBA00023004"/>
    </source>
</evidence>
<evidence type="ECO:0000256" key="16">
    <source>
        <dbReference type="PIRSR" id="PIRSR603373-2"/>
    </source>
</evidence>
<organism evidence="19 20">
    <name type="scientific">Thermofilum adornatum 1505</name>
    <dbReference type="NCBI Taxonomy" id="697581"/>
    <lineage>
        <taxon>Archaea</taxon>
        <taxon>Thermoproteota</taxon>
        <taxon>Thermoprotei</taxon>
        <taxon>Thermofilales</taxon>
        <taxon>Thermofilaceae</taxon>
        <taxon>Thermofilum</taxon>
    </lineage>
</organism>
<dbReference type="InterPro" id="IPR041069">
    <property type="entry name" value="FeoB_Cyto"/>
</dbReference>
<keyword evidence="2" id="KW-0813">Transport</keyword>
<evidence type="ECO:0000256" key="6">
    <source>
        <dbReference type="ARBA" id="ARBA00022692"/>
    </source>
</evidence>
<dbReference type="KEGG" id="tcb:TCARB_0322"/>
<dbReference type="InterPro" id="IPR006073">
    <property type="entry name" value="GTP-bd"/>
</dbReference>
<evidence type="ECO:0000256" key="14">
    <source>
        <dbReference type="NCBIfam" id="TIGR00437"/>
    </source>
</evidence>
<dbReference type="NCBIfam" id="TIGR00231">
    <property type="entry name" value="small_GTP"/>
    <property type="match status" value="1"/>
</dbReference>
<protein>
    <recommendedName>
        <fullName evidence="13 14">Ferrous iron transport protein B</fullName>
    </recommendedName>
</protein>
<keyword evidence="10" id="KW-0406">Ion transport</keyword>
<feature type="transmembrane region" description="Helical" evidence="17">
    <location>
        <begin position="516"/>
        <end position="535"/>
    </location>
</feature>
<evidence type="ECO:0000256" key="1">
    <source>
        <dbReference type="ARBA" id="ARBA00004429"/>
    </source>
</evidence>
<keyword evidence="6 17" id="KW-0812">Transmembrane</keyword>
<feature type="binding site" evidence="16">
    <location>
        <position position="25"/>
    </location>
    <ligand>
        <name>Mg(2+)</name>
        <dbReference type="ChEBI" id="CHEBI:18420"/>
        <label>2</label>
    </ligand>
</feature>
<feature type="binding site" evidence="15">
    <location>
        <begin position="10"/>
        <end position="17"/>
    </location>
    <ligand>
        <name>GTP</name>
        <dbReference type="ChEBI" id="CHEBI:37565"/>
        <label>1</label>
    </ligand>
</feature>
<evidence type="ECO:0000256" key="17">
    <source>
        <dbReference type="SAM" id="Phobius"/>
    </source>
</evidence>
<evidence type="ECO:0000256" key="5">
    <source>
        <dbReference type="ARBA" id="ARBA00022519"/>
    </source>
</evidence>
<dbReference type="GO" id="GO:0005886">
    <property type="term" value="C:plasma membrane"/>
    <property type="evidence" value="ECO:0007669"/>
    <property type="project" value="UniProtKB-SubCell"/>
</dbReference>
<dbReference type="InterPro" id="IPR030389">
    <property type="entry name" value="G_FEOB_dom"/>
</dbReference>
<keyword evidence="5" id="KW-0997">Cell inner membrane</keyword>
<evidence type="ECO:0000313" key="19">
    <source>
        <dbReference type="EMBL" id="AJB41396.1"/>
    </source>
</evidence>
<evidence type="ECO:0000256" key="2">
    <source>
        <dbReference type="ARBA" id="ARBA00022448"/>
    </source>
</evidence>
<dbReference type="Proteomes" id="UP000266720">
    <property type="component" value="Chromosome"/>
</dbReference>
<keyword evidence="8 17" id="KW-1133">Transmembrane helix</keyword>
<dbReference type="PRINTS" id="PR00326">
    <property type="entry name" value="GTP1OBG"/>
</dbReference>
<dbReference type="Pfam" id="PF17910">
    <property type="entry name" value="FeoB_Cyto"/>
    <property type="match status" value="1"/>
</dbReference>
<evidence type="ECO:0000256" key="4">
    <source>
        <dbReference type="ARBA" id="ARBA00022496"/>
    </source>
</evidence>
<evidence type="ECO:0000256" key="13">
    <source>
        <dbReference type="ARBA" id="ARBA00031200"/>
    </source>
</evidence>
<keyword evidence="9" id="KW-0408">Iron</keyword>
<feature type="transmembrane region" description="Helical" evidence="17">
    <location>
        <begin position="282"/>
        <end position="300"/>
    </location>
</feature>
<feature type="transmembrane region" description="Helical" evidence="17">
    <location>
        <begin position="567"/>
        <end position="591"/>
    </location>
</feature>
<evidence type="ECO:0000256" key="8">
    <source>
        <dbReference type="ARBA" id="ARBA00022989"/>
    </source>
</evidence>
<dbReference type="InterPro" id="IPR005225">
    <property type="entry name" value="Small_GTP-bd"/>
</dbReference>
<feature type="binding site" evidence="16">
    <location>
        <position position="21"/>
    </location>
    <ligand>
        <name>Mg(2+)</name>
        <dbReference type="ChEBI" id="CHEBI:18420"/>
        <label>2</label>
    </ligand>
</feature>
<keyword evidence="3" id="KW-1003">Cell membrane</keyword>
<feature type="binding site" evidence="16">
    <location>
        <position position="24"/>
    </location>
    <ligand>
        <name>Mg(2+)</name>
        <dbReference type="ChEBI" id="CHEBI:18420"/>
        <label>2</label>
    </ligand>
</feature>
<feature type="transmembrane region" description="Helical" evidence="17">
    <location>
        <begin position="447"/>
        <end position="472"/>
    </location>
</feature>
<dbReference type="PANTHER" id="PTHR43185">
    <property type="entry name" value="FERROUS IRON TRANSPORT PROTEIN B"/>
    <property type="match status" value="1"/>
</dbReference>
<feature type="binding site" evidence="15">
    <location>
        <begin position="35"/>
        <end position="39"/>
    </location>
    <ligand>
        <name>GTP</name>
        <dbReference type="ChEBI" id="CHEBI:37565"/>
        <label>2</label>
    </ligand>
</feature>
<feature type="transmembrane region" description="Helical" evidence="17">
    <location>
        <begin position="646"/>
        <end position="672"/>
    </location>
</feature>
<dbReference type="InterPro" id="IPR011642">
    <property type="entry name" value="Gate_dom"/>
</dbReference>
<keyword evidence="11 15" id="KW-0342">GTP-binding</keyword>
<proteinExistence type="predicted"/>
<feature type="binding site" evidence="15">
    <location>
        <begin position="116"/>
        <end position="119"/>
    </location>
    <ligand>
        <name>GTP</name>
        <dbReference type="ChEBI" id="CHEBI:37565"/>
        <label>4</label>
    </ligand>
</feature>
<reference evidence="20" key="1">
    <citation type="book" date="2010" name="EXTREMOPHILES" publisher="0:0-0">
        <title>Complete genome sequences of ten hyperthermophilic archaea reveal their metabolic capabilities and possible ecological roles.</title>
        <editorList>
            <person name="?"/>
        </editorList>
        <authorList>
            <person name="Ravin N.V."/>
            <person name="Mardanov A.V."/>
            <person name="Bonch-Osmolovskaya E.A."/>
            <person name="Skryabin K.G."/>
        </authorList>
    </citation>
    <scope>NUCLEOTIDE SEQUENCE [LARGE SCALE GENOMIC DNA]</scope>
    <source>
        <strain evidence="20">1505</strain>
    </source>
</reference>
<evidence type="ECO:0000256" key="10">
    <source>
        <dbReference type="ARBA" id="ARBA00023065"/>
    </source>
</evidence>
<dbReference type="InterPro" id="IPR027417">
    <property type="entry name" value="P-loop_NTPase"/>
</dbReference>
<dbReference type="Pfam" id="PF02421">
    <property type="entry name" value="FeoB_N"/>
    <property type="match status" value="1"/>
</dbReference>
<dbReference type="Gene3D" id="1.10.287.1770">
    <property type="match status" value="1"/>
</dbReference>
<dbReference type="GO" id="GO:0046872">
    <property type="term" value="F:metal ion binding"/>
    <property type="evidence" value="ECO:0007669"/>
    <property type="project" value="UniProtKB-KW"/>
</dbReference>
<dbReference type="NCBIfam" id="TIGR00437">
    <property type="entry name" value="feoB"/>
    <property type="match status" value="1"/>
</dbReference>
<dbReference type="InterPro" id="IPR011640">
    <property type="entry name" value="Fe2_transport_prot_B_C"/>
</dbReference>
<dbReference type="PANTHER" id="PTHR43185:SF1">
    <property type="entry name" value="FE(2+) TRANSPORTER FEOB"/>
    <property type="match status" value="1"/>
</dbReference>
<dbReference type="STRING" id="697581.TCARB_0322"/>
<dbReference type="InterPro" id="IPR050860">
    <property type="entry name" value="FeoB_GTPase"/>
</dbReference>
<accession>A0A3G1A4H3</accession>
<feature type="domain" description="FeoB-type G" evidence="18">
    <location>
        <begin position="3"/>
        <end position="165"/>
    </location>
</feature>
<feature type="binding site" evidence="15">
    <location>
        <begin position="56"/>
        <end position="59"/>
    </location>
    <ligand>
        <name>GTP</name>
        <dbReference type="ChEBI" id="CHEBI:37565"/>
        <label>3</label>
    </ligand>
</feature>
<comment type="subcellular location">
    <subcellularLocation>
        <location evidence="1">Cell inner membrane</location>
        <topology evidence="1">Multi-pass membrane protein</topology>
    </subcellularLocation>
</comment>
<dbReference type="GeneID" id="25405781"/>
<dbReference type="SUPFAM" id="SSF52540">
    <property type="entry name" value="P-loop containing nucleoside triphosphate hydrolases"/>
    <property type="match status" value="1"/>
</dbReference>
<dbReference type="CDD" id="cd01879">
    <property type="entry name" value="FeoB"/>
    <property type="match status" value="1"/>
</dbReference>
<evidence type="ECO:0000256" key="7">
    <source>
        <dbReference type="ARBA" id="ARBA00022741"/>
    </source>
</evidence>
<keyword evidence="16" id="KW-0479">Metal-binding</keyword>
<dbReference type="EMBL" id="CP007493">
    <property type="protein sequence ID" value="AJB41396.1"/>
    <property type="molecule type" value="Genomic_DNA"/>
</dbReference>
<feature type="binding site" evidence="15">
    <location>
        <begin position="145"/>
        <end position="147"/>
    </location>
    <ligand>
        <name>GTP</name>
        <dbReference type="ChEBI" id="CHEBI:37565"/>
        <label>5</label>
    </ligand>
</feature>
<keyword evidence="16" id="KW-0460">Magnesium</keyword>
<feature type="transmembrane region" description="Helical" evidence="17">
    <location>
        <begin position="386"/>
        <end position="408"/>
    </location>
</feature>
<name>A0A3G1A4H3_9CREN</name>
<evidence type="ECO:0000256" key="3">
    <source>
        <dbReference type="ARBA" id="ARBA00022475"/>
    </source>
</evidence>
<dbReference type="FunFam" id="3.40.50.300:FF:000426">
    <property type="entry name" value="Ferrous iron transport protein B"/>
    <property type="match status" value="1"/>
</dbReference>
<keyword evidence="4" id="KW-0410">Iron transport</keyword>
<keyword evidence="12 17" id="KW-0472">Membrane</keyword>
<dbReference type="GO" id="GO:0015093">
    <property type="term" value="F:ferrous iron transmembrane transporter activity"/>
    <property type="evidence" value="ECO:0007669"/>
    <property type="project" value="UniProtKB-UniRule"/>
</dbReference>
<dbReference type="GO" id="GO:0005525">
    <property type="term" value="F:GTP binding"/>
    <property type="evidence" value="ECO:0007669"/>
    <property type="project" value="UniProtKB-KW"/>
</dbReference>
<dbReference type="Pfam" id="PF07664">
    <property type="entry name" value="FeoB_C"/>
    <property type="match status" value="1"/>
</dbReference>
<dbReference type="Pfam" id="PF07670">
    <property type="entry name" value="Gate"/>
    <property type="match status" value="2"/>
</dbReference>
<gene>
    <name evidence="19" type="ORF">TCARB_0322</name>
</gene>
<dbReference type="InterPro" id="IPR003373">
    <property type="entry name" value="Fe2_transport_prot-B"/>
</dbReference>
<evidence type="ECO:0000256" key="11">
    <source>
        <dbReference type="ARBA" id="ARBA00023134"/>
    </source>
</evidence>
<evidence type="ECO:0000259" key="18">
    <source>
        <dbReference type="PROSITE" id="PS51711"/>
    </source>
</evidence>
<evidence type="ECO:0000256" key="12">
    <source>
        <dbReference type="ARBA" id="ARBA00023136"/>
    </source>
</evidence>
<evidence type="ECO:0000313" key="20">
    <source>
        <dbReference type="Proteomes" id="UP000266720"/>
    </source>
</evidence>
<dbReference type="Gene3D" id="3.40.50.300">
    <property type="entry name" value="P-loop containing nucleotide triphosphate hydrolases"/>
    <property type="match status" value="1"/>
</dbReference>
<dbReference type="RefSeq" id="WP_052886502.1">
    <property type="nucleotide sequence ID" value="NZ_CP007493.1"/>
</dbReference>
<feature type="transmembrane region" description="Helical" evidence="17">
    <location>
        <begin position="603"/>
        <end position="626"/>
    </location>
</feature>
<keyword evidence="7 15" id="KW-0547">Nucleotide-binding</keyword>